<dbReference type="GO" id="GO:0031460">
    <property type="term" value="P:glycine betaine transport"/>
    <property type="evidence" value="ECO:0007669"/>
    <property type="project" value="UniProtKB-ARBA"/>
</dbReference>
<dbReference type="InterPro" id="IPR000515">
    <property type="entry name" value="MetI-like"/>
</dbReference>
<dbReference type="GO" id="GO:0043190">
    <property type="term" value="C:ATP-binding cassette (ABC) transporter complex"/>
    <property type="evidence" value="ECO:0007669"/>
    <property type="project" value="TreeGrafter"/>
</dbReference>
<evidence type="ECO:0000256" key="7">
    <source>
        <dbReference type="RuleBase" id="RU363032"/>
    </source>
</evidence>
<dbReference type="EMBL" id="CP019312">
    <property type="protein sequence ID" value="APX12543.1"/>
    <property type="molecule type" value="Genomic_DNA"/>
</dbReference>
<evidence type="ECO:0000313" key="9">
    <source>
        <dbReference type="EMBL" id="APX12543.1"/>
    </source>
</evidence>
<keyword evidence="6 7" id="KW-0472">Membrane</keyword>
<dbReference type="CDD" id="cd06261">
    <property type="entry name" value="TM_PBP2"/>
    <property type="match status" value="1"/>
</dbReference>
<feature type="transmembrane region" description="Helical" evidence="7">
    <location>
        <begin position="501"/>
        <end position="520"/>
    </location>
</feature>
<keyword evidence="5 7" id="KW-1133">Transmembrane helix</keyword>
<name>A0A1P8MX10_9RHOB</name>
<gene>
    <name evidence="9" type="ORF">BWR18_13285</name>
</gene>
<feature type="transmembrane region" description="Helical" evidence="7">
    <location>
        <begin position="70"/>
        <end position="90"/>
    </location>
</feature>
<feature type="transmembrane region" description="Helical" evidence="7">
    <location>
        <begin position="347"/>
        <end position="367"/>
    </location>
</feature>
<dbReference type="RefSeq" id="WP_076628904.1">
    <property type="nucleotide sequence ID" value="NZ_CP019312.1"/>
</dbReference>
<dbReference type="Proteomes" id="UP000186336">
    <property type="component" value="Chromosome"/>
</dbReference>
<feature type="transmembrane region" description="Helical" evidence="7">
    <location>
        <begin position="119"/>
        <end position="142"/>
    </location>
</feature>
<accession>A0A1P8MX10</accession>
<dbReference type="Gene3D" id="1.10.3720.10">
    <property type="entry name" value="MetI-like"/>
    <property type="match status" value="1"/>
</dbReference>
<evidence type="ECO:0000313" key="10">
    <source>
        <dbReference type="Proteomes" id="UP000186336"/>
    </source>
</evidence>
<protein>
    <recommendedName>
        <fullName evidence="8">ABC transmembrane type-1 domain-containing protein</fullName>
    </recommendedName>
</protein>
<dbReference type="Pfam" id="PF00528">
    <property type="entry name" value="BPD_transp_1"/>
    <property type="match status" value="1"/>
</dbReference>
<organism evidence="9 10">
    <name type="scientific">Tateyamaria omphalii</name>
    <dbReference type="NCBI Taxonomy" id="299262"/>
    <lineage>
        <taxon>Bacteria</taxon>
        <taxon>Pseudomonadati</taxon>
        <taxon>Pseudomonadota</taxon>
        <taxon>Alphaproteobacteria</taxon>
        <taxon>Rhodobacterales</taxon>
        <taxon>Roseobacteraceae</taxon>
        <taxon>Tateyamaria</taxon>
    </lineage>
</organism>
<feature type="transmembrane region" description="Helical" evidence="7">
    <location>
        <begin position="289"/>
        <end position="314"/>
    </location>
</feature>
<evidence type="ECO:0000256" key="2">
    <source>
        <dbReference type="ARBA" id="ARBA00022448"/>
    </source>
</evidence>
<feature type="transmembrane region" description="Helical" evidence="7">
    <location>
        <begin position="379"/>
        <end position="401"/>
    </location>
</feature>
<proteinExistence type="inferred from homology"/>
<reference evidence="9 10" key="1">
    <citation type="submission" date="2017-01" db="EMBL/GenBank/DDBJ databases">
        <title>Complete genome of Tateyamaria omphalii DOK1-4 isolated from seawater in Dokdo.</title>
        <authorList>
            <person name="Kim J.H."/>
            <person name="Chi W.-J."/>
        </authorList>
    </citation>
    <scope>NUCLEOTIDE SEQUENCE [LARGE SCALE GENOMIC DNA]</scope>
    <source>
        <strain evidence="9 10">DOK1-4</strain>
    </source>
</reference>
<dbReference type="PANTHER" id="PTHR47737">
    <property type="entry name" value="GLYCINE BETAINE/PROLINE BETAINE TRANSPORT SYSTEM PERMEASE PROTEIN PROW"/>
    <property type="match status" value="1"/>
</dbReference>
<evidence type="ECO:0000256" key="5">
    <source>
        <dbReference type="ARBA" id="ARBA00022989"/>
    </source>
</evidence>
<feature type="transmembrane region" description="Helical" evidence="7">
    <location>
        <begin position="163"/>
        <end position="179"/>
    </location>
</feature>
<evidence type="ECO:0000256" key="3">
    <source>
        <dbReference type="ARBA" id="ARBA00022475"/>
    </source>
</evidence>
<feature type="transmembrane region" description="Helical" evidence="7">
    <location>
        <begin position="321"/>
        <end position="341"/>
    </location>
</feature>
<dbReference type="PROSITE" id="PS50928">
    <property type="entry name" value="ABC_TM1"/>
    <property type="match status" value="1"/>
</dbReference>
<keyword evidence="4 7" id="KW-0812">Transmembrane</keyword>
<feature type="transmembrane region" description="Helical" evidence="7">
    <location>
        <begin position="467"/>
        <end position="489"/>
    </location>
</feature>
<evidence type="ECO:0000259" key="8">
    <source>
        <dbReference type="PROSITE" id="PS50928"/>
    </source>
</evidence>
<evidence type="ECO:0000256" key="1">
    <source>
        <dbReference type="ARBA" id="ARBA00004651"/>
    </source>
</evidence>
<dbReference type="PANTHER" id="PTHR47737:SF1">
    <property type="entry name" value="GLYCINE BETAINE_PROLINE BETAINE TRANSPORT SYSTEM PERMEASE PROTEIN PROW"/>
    <property type="match status" value="1"/>
</dbReference>
<dbReference type="GO" id="GO:0005275">
    <property type="term" value="F:amine transmembrane transporter activity"/>
    <property type="evidence" value="ECO:0007669"/>
    <property type="project" value="TreeGrafter"/>
</dbReference>
<keyword evidence="3" id="KW-1003">Cell membrane</keyword>
<evidence type="ECO:0000256" key="6">
    <source>
        <dbReference type="ARBA" id="ARBA00023136"/>
    </source>
</evidence>
<evidence type="ECO:0000256" key="4">
    <source>
        <dbReference type="ARBA" id="ARBA00022692"/>
    </source>
</evidence>
<dbReference type="SUPFAM" id="SSF161098">
    <property type="entry name" value="MetI-like"/>
    <property type="match status" value="1"/>
</dbReference>
<sequence>MTDTTPDHMGGATAATTDETKPFADFADKSGGYFAQTFLSIQKAQLPATHVNWIAAIAGFPWAAIRANKMLFWVGFLIDLVAAVYLMQVWKFSRAAEQAVIDNKDFLVERYENWTSSSLWAAVIIFVLGRLLYGWLADRLYFKQYNTWRVDHSKPSGWDTKRLVWAAVIVAMIAPLMLYRASQFPPEERTCIKQARAIADGEEVGFKDRFDCLIIGEFPTIVWLDRRDIVTYPRDDNGDRFVRREAPREGLPPVNLNSYTAQLIDDGIGYLTAFYGFFFDGITAGLRSMLSAITAVFVGTPWIIAMGAIMAISYTMAGTRITIFVAASLCYLALFGFWQTAMDTMSLVVAASIICIVFGLPLGIWVGKSKRGQAIITPILDIMQTIPSFVYLLPAVAFFSIGKPPGILATVIFAMPPMVRLTALGIRHVPENTKEAALAFGANPRQLLTKVELPQALPSIMAGVNQVVMMALSMVVVAALIGAGGMGFIVTEALANTRTGAGILAGIGIALLAMMIDRVVQKANTVKH</sequence>
<dbReference type="STRING" id="299262.BWR18_13285"/>
<keyword evidence="2 7" id="KW-0813">Transport</keyword>
<feature type="domain" description="ABC transmembrane type-1" evidence="8">
    <location>
        <begin position="341"/>
        <end position="520"/>
    </location>
</feature>
<keyword evidence="10" id="KW-1185">Reference proteome</keyword>
<comment type="similarity">
    <text evidence="7">Belongs to the binding-protein-dependent transport system permease family.</text>
</comment>
<dbReference type="OrthoDB" id="9815258at2"/>
<dbReference type="GO" id="GO:0015226">
    <property type="term" value="F:carnitine transmembrane transporter activity"/>
    <property type="evidence" value="ECO:0007669"/>
    <property type="project" value="TreeGrafter"/>
</dbReference>
<dbReference type="AlphaFoldDB" id="A0A1P8MX10"/>
<dbReference type="KEGG" id="tom:BWR18_13285"/>
<dbReference type="GO" id="GO:0015871">
    <property type="term" value="P:choline transport"/>
    <property type="evidence" value="ECO:0007669"/>
    <property type="project" value="TreeGrafter"/>
</dbReference>
<dbReference type="InterPro" id="IPR035906">
    <property type="entry name" value="MetI-like_sf"/>
</dbReference>
<comment type="subcellular location">
    <subcellularLocation>
        <location evidence="1 7">Cell membrane</location>
        <topology evidence="1 7">Multi-pass membrane protein</topology>
    </subcellularLocation>
</comment>
<dbReference type="FunFam" id="1.10.3720.10:FF:000001">
    <property type="entry name" value="Glycine betaine ABC transporter, permease"/>
    <property type="match status" value="1"/>
</dbReference>